<dbReference type="Proteomes" id="UP001202281">
    <property type="component" value="Unassembled WGS sequence"/>
</dbReference>
<comment type="caution">
    <text evidence="18">The sequence shown here is derived from an EMBL/GenBank/DDBJ whole genome shotgun (WGS) entry which is preliminary data.</text>
</comment>
<protein>
    <submittedName>
        <fullName evidence="18">TonB-dependent siderophore receptor</fullName>
    </submittedName>
</protein>
<evidence type="ECO:0000256" key="2">
    <source>
        <dbReference type="ARBA" id="ARBA00009810"/>
    </source>
</evidence>
<evidence type="ECO:0000256" key="3">
    <source>
        <dbReference type="ARBA" id="ARBA00022448"/>
    </source>
</evidence>
<feature type="domain" description="TonB-dependent receptor plug" evidence="17">
    <location>
        <begin position="20"/>
        <end position="124"/>
    </location>
</feature>
<evidence type="ECO:0000256" key="15">
    <source>
        <dbReference type="RuleBase" id="RU003357"/>
    </source>
</evidence>
<evidence type="ECO:0000313" key="18">
    <source>
        <dbReference type="EMBL" id="MCJ2188278.1"/>
    </source>
</evidence>
<dbReference type="Pfam" id="PF07715">
    <property type="entry name" value="Plug"/>
    <property type="match status" value="1"/>
</dbReference>
<keyword evidence="8" id="KW-0408">Iron</keyword>
<evidence type="ECO:0000313" key="19">
    <source>
        <dbReference type="Proteomes" id="UP001202281"/>
    </source>
</evidence>
<evidence type="ECO:0000256" key="9">
    <source>
        <dbReference type="ARBA" id="ARBA00023065"/>
    </source>
</evidence>
<keyword evidence="12 18" id="KW-0675">Receptor</keyword>
<evidence type="ECO:0000256" key="12">
    <source>
        <dbReference type="ARBA" id="ARBA00023170"/>
    </source>
</evidence>
<dbReference type="NCBIfam" id="TIGR01783">
    <property type="entry name" value="TonB-siderophor"/>
    <property type="match status" value="1"/>
</dbReference>
<dbReference type="InterPro" id="IPR039426">
    <property type="entry name" value="TonB-dep_rcpt-like"/>
</dbReference>
<dbReference type="PANTHER" id="PTHR32552">
    <property type="entry name" value="FERRICHROME IRON RECEPTOR-RELATED"/>
    <property type="match status" value="1"/>
</dbReference>
<comment type="subcellular location">
    <subcellularLocation>
        <location evidence="1 14">Cell outer membrane</location>
        <topology evidence="1 14">Multi-pass membrane protein</topology>
    </subcellularLocation>
</comment>
<dbReference type="EMBL" id="JALHLG010000029">
    <property type="protein sequence ID" value="MCJ2188278.1"/>
    <property type="molecule type" value="Genomic_DNA"/>
</dbReference>
<evidence type="ECO:0000256" key="7">
    <source>
        <dbReference type="ARBA" id="ARBA00022729"/>
    </source>
</evidence>
<keyword evidence="9" id="KW-0406">Ion transport</keyword>
<evidence type="ECO:0000256" key="13">
    <source>
        <dbReference type="ARBA" id="ARBA00023237"/>
    </source>
</evidence>
<evidence type="ECO:0000256" key="4">
    <source>
        <dbReference type="ARBA" id="ARBA00022452"/>
    </source>
</evidence>
<evidence type="ECO:0000259" key="17">
    <source>
        <dbReference type="Pfam" id="PF07715"/>
    </source>
</evidence>
<keyword evidence="11 14" id="KW-0472">Membrane</keyword>
<dbReference type="PANTHER" id="PTHR32552:SF68">
    <property type="entry name" value="FERRICHROME OUTER MEMBRANE TRANSPORTER_PHAGE RECEPTOR"/>
    <property type="match status" value="1"/>
</dbReference>
<keyword evidence="13 14" id="KW-0998">Cell outer membrane</keyword>
<keyword evidence="19" id="KW-1185">Reference proteome</keyword>
<keyword evidence="3 14" id="KW-0813">Transport</keyword>
<evidence type="ECO:0000256" key="10">
    <source>
        <dbReference type="ARBA" id="ARBA00023077"/>
    </source>
</evidence>
<dbReference type="InterPro" id="IPR000531">
    <property type="entry name" value="Beta-barrel_TonB"/>
</dbReference>
<keyword evidence="10 15" id="KW-0798">TonB box</keyword>
<keyword evidence="7" id="KW-0732">Signal</keyword>
<evidence type="ECO:0000256" key="8">
    <source>
        <dbReference type="ARBA" id="ARBA00023004"/>
    </source>
</evidence>
<dbReference type="CDD" id="cd01347">
    <property type="entry name" value="ligand_gated_channel"/>
    <property type="match status" value="1"/>
</dbReference>
<sequence>MRAEKTALSATKTDTPLLLTPQSVSVVSMEDMRTRSILSVGDALTYSAGVFANTKGATYGGDAIAIRGFGNDGTTGTAGNTYVDGLRLGGTGYVSGALDPYLYERVEVVKGPASVLYGQSVPGGLINMVSKRPKAEFSGEAIVRYGTFDRKQFALDVTGPVTERRDLLVRVTGTWFDTHDIYRFSGRKRVLFAPSLTWNLGDSTSLTVLTHYQKDDFAGSTLNWLPTIGTVIANPNGRVSRKLFTGDPNYQRWDRETASAGYQFEHRFSDWLSFRQNFRYTSTDLDNHNIYISRLSPDFRTAGRQAFGLREHGDDFTIDNNAAFTFATGAISHEVLAGLDWQSLKYETDRVFAVAPALDVFAPVYHQDIPEPAPFQHRIYRNRQTGLYLQDQVALGGWRLLLGLRQDWASFKASDLIYDVGQKSKNKALTKRAALLYAFDNGLSPYVSYSESFIPQYGADYDGNNFDPEKGRQLEAGVKFQPAGTASFLTASVFDLRRRNYLTADPNPEHAGFSVQNGEVRMRGLELEANVTVKEGLTLVGAYTLLDSRVTDSGDAVSGINPDTLAVESRDQQGLRLQAVPRHNASLWVNYVSPVGVALAGGVRYSSSTYGDAANLSRVPAFTLFDASVRFDLGQWLPDLQGLELSVKANNVFDKKYISSCVGIDRCYYGQARNVIADLAWRW</sequence>
<keyword evidence="4 14" id="KW-1134">Transmembrane beta strand</keyword>
<dbReference type="InterPro" id="IPR036942">
    <property type="entry name" value="Beta-barrel_TonB_sf"/>
</dbReference>
<evidence type="ECO:0000256" key="14">
    <source>
        <dbReference type="PROSITE-ProRule" id="PRU01360"/>
    </source>
</evidence>
<dbReference type="Pfam" id="PF00593">
    <property type="entry name" value="TonB_dep_Rec_b-barrel"/>
    <property type="match status" value="1"/>
</dbReference>
<keyword evidence="6 14" id="KW-0812">Transmembrane</keyword>
<feature type="domain" description="TonB-dependent receptor-like beta-barrel" evidence="16">
    <location>
        <begin position="199"/>
        <end position="652"/>
    </location>
</feature>
<organism evidence="18 19">
    <name type="scientific">Novosphingobium beihaiensis</name>
    <dbReference type="NCBI Taxonomy" id="2930389"/>
    <lineage>
        <taxon>Bacteria</taxon>
        <taxon>Pseudomonadati</taxon>
        <taxon>Pseudomonadota</taxon>
        <taxon>Alphaproteobacteria</taxon>
        <taxon>Sphingomonadales</taxon>
        <taxon>Sphingomonadaceae</taxon>
        <taxon>Novosphingobium</taxon>
    </lineage>
</organism>
<dbReference type="InterPro" id="IPR012910">
    <property type="entry name" value="Plug_dom"/>
</dbReference>
<dbReference type="Gene3D" id="2.40.170.20">
    <property type="entry name" value="TonB-dependent receptor, beta-barrel domain"/>
    <property type="match status" value="1"/>
</dbReference>
<evidence type="ECO:0000256" key="1">
    <source>
        <dbReference type="ARBA" id="ARBA00004571"/>
    </source>
</evidence>
<reference evidence="18 19" key="1">
    <citation type="submission" date="2022-04" db="EMBL/GenBank/DDBJ databases">
        <title>Identification of a novel bacterium isolated from mangrove sediments.</title>
        <authorList>
            <person name="Pan X."/>
        </authorList>
    </citation>
    <scope>NUCLEOTIDE SEQUENCE [LARGE SCALE GENOMIC DNA]</scope>
    <source>
        <strain evidence="18 19">B2638</strain>
    </source>
</reference>
<dbReference type="InterPro" id="IPR037066">
    <property type="entry name" value="Plug_dom_sf"/>
</dbReference>
<evidence type="ECO:0000256" key="6">
    <source>
        <dbReference type="ARBA" id="ARBA00022692"/>
    </source>
</evidence>
<dbReference type="SUPFAM" id="SSF56935">
    <property type="entry name" value="Porins"/>
    <property type="match status" value="1"/>
</dbReference>
<accession>A0ABT0BT93</accession>
<dbReference type="PROSITE" id="PS52016">
    <property type="entry name" value="TONB_DEPENDENT_REC_3"/>
    <property type="match status" value="1"/>
</dbReference>
<gene>
    <name evidence="18" type="ORF">MTR66_15835</name>
</gene>
<proteinExistence type="inferred from homology"/>
<dbReference type="InterPro" id="IPR010105">
    <property type="entry name" value="TonB_sidphr_rcpt"/>
</dbReference>
<keyword evidence="5" id="KW-0410">Iron transport</keyword>
<name>A0ABT0BT93_9SPHN</name>
<evidence type="ECO:0000256" key="11">
    <source>
        <dbReference type="ARBA" id="ARBA00023136"/>
    </source>
</evidence>
<evidence type="ECO:0000256" key="5">
    <source>
        <dbReference type="ARBA" id="ARBA00022496"/>
    </source>
</evidence>
<dbReference type="Gene3D" id="2.170.130.10">
    <property type="entry name" value="TonB-dependent receptor, plug domain"/>
    <property type="match status" value="1"/>
</dbReference>
<evidence type="ECO:0000259" key="16">
    <source>
        <dbReference type="Pfam" id="PF00593"/>
    </source>
</evidence>
<comment type="similarity">
    <text evidence="2 14 15">Belongs to the TonB-dependent receptor family.</text>
</comment>
<dbReference type="RefSeq" id="WP_243922784.1">
    <property type="nucleotide sequence ID" value="NZ_JALHLG010000029.1"/>
</dbReference>